<dbReference type="InterPro" id="IPR029030">
    <property type="entry name" value="Caspase-like_dom_sf"/>
</dbReference>
<dbReference type="Pfam" id="PF00656">
    <property type="entry name" value="Peptidase_C14"/>
    <property type="match status" value="1"/>
</dbReference>
<organism evidence="2 3">
    <name type="scientific">Corvus brachyrhynchos</name>
    <name type="common">American crow</name>
    <dbReference type="NCBI Taxonomy" id="85066"/>
    <lineage>
        <taxon>Eukaryota</taxon>
        <taxon>Metazoa</taxon>
        <taxon>Chordata</taxon>
        <taxon>Craniata</taxon>
        <taxon>Vertebrata</taxon>
        <taxon>Euteleostomi</taxon>
        <taxon>Archelosauria</taxon>
        <taxon>Archosauria</taxon>
        <taxon>Dinosauria</taxon>
        <taxon>Saurischia</taxon>
        <taxon>Theropoda</taxon>
        <taxon>Coelurosauria</taxon>
        <taxon>Aves</taxon>
        <taxon>Neognathae</taxon>
        <taxon>Neoaves</taxon>
        <taxon>Telluraves</taxon>
        <taxon>Australaves</taxon>
        <taxon>Passeriformes</taxon>
        <taxon>Corvoidea</taxon>
        <taxon>Corvidae</taxon>
        <taxon>Corvus</taxon>
    </lineage>
</organism>
<gene>
    <name evidence="2" type="ORF">N302_02433</name>
</gene>
<dbReference type="GO" id="GO:0006508">
    <property type="term" value="P:proteolysis"/>
    <property type="evidence" value="ECO:0007669"/>
    <property type="project" value="InterPro"/>
</dbReference>
<dbReference type="AlphaFoldDB" id="A0A091E638"/>
<feature type="non-terminal residue" evidence="2">
    <location>
        <position position="1"/>
    </location>
</feature>
<reference evidence="2 3" key="1">
    <citation type="submission" date="2014-04" db="EMBL/GenBank/DDBJ databases">
        <title>Genome evolution of avian class.</title>
        <authorList>
            <person name="Zhang G."/>
            <person name="Li C."/>
        </authorList>
    </citation>
    <scope>NUCLEOTIDE SEQUENCE [LARGE SCALE GENOMIC DNA]</scope>
    <source>
        <strain evidence="2">BGI_N302</strain>
    </source>
</reference>
<name>A0A091E638_CORBR</name>
<dbReference type="SUPFAM" id="SSF52129">
    <property type="entry name" value="Caspase-like"/>
    <property type="match status" value="1"/>
</dbReference>
<dbReference type="InterPro" id="IPR052039">
    <property type="entry name" value="Caspase-related_regulators"/>
</dbReference>
<protein>
    <submittedName>
        <fullName evidence="2">Mucosa-associated lymphoid tissue lymphoma translocation protein 1</fullName>
    </submittedName>
</protein>
<accession>A0A091E638</accession>
<feature type="non-terminal residue" evidence="2">
    <location>
        <position position="227"/>
    </location>
</feature>
<dbReference type="PROSITE" id="PS50208">
    <property type="entry name" value="CASPASE_P20"/>
    <property type="match status" value="1"/>
</dbReference>
<dbReference type="InterPro" id="IPR011600">
    <property type="entry name" value="Pept_C14_caspase"/>
</dbReference>
<dbReference type="InterPro" id="IPR001309">
    <property type="entry name" value="Pept_C14_p20"/>
</dbReference>
<dbReference type="Proteomes" id="UP000052976">
    <property type="component" value="Unassembled WGS sequence"/>
</dbReference>
<dbReference type="PANTHER" id="PTHR22576:SF27">
    <property type="entry name" value="PARACASPASE 2"/>
    <property type="match status" value="1"/>
</dbReference>
<proteinExistence type="predicted"/>
<sequence length="227" mass="25585">KVALLIGNMHYLHHKQLQAPIVDVHALGALLRQLDFKVVSLLDLRKAEMQMAVDEFLLLLDKGVYGLLYYAGHGYENFGNSFMVPIDAPSAYTSEHCLCVQRVLREMQQRRTGLNIFLLDMCRKRGSDPHACIPPPSMLEGLGKQQPPVPHKAGRCADAEAYELSQGELSNGIFVTFLKRWLMEDEKITVLLDKVAEDMGTLEITRGRQALELRSNLSERRALTDPI</sequence>
<keyword evidence="3" id="KW-1185">Reference proteome</keyword>
<dbReference type="GO" id="GO:0004197">
    <property type="term" value="F:cysteine-type endopeptidase activity"/>
    <property type="evidence" value="ECO:0007669"/>
    <property type="project" value="InterPro"/>
</dbReference>
<evidence type="ECO:0000313" key="3">
    <source>
        <dbReference type="Proteomes" id="UP000052976"/>
    </source>
</evidence>
<evidence type="ECO:0000313" key="2">
    <source>
        <dbReference type="EMBL" id="KFO53568.1"/>
    </source>
</evidence>
<dbReference type="EMBL" id="KK717975">
    <property type="protein sequence ID" value="KFO53568.1"/>
    <property type="molecule type" value="Genomic_DNA"/>
</dbReference>
<feature type="domain" description="Caspase family p20" evidence="1">
    <location>
        <begin position="1"/>
        <end position="123"/>
    </location>
</feature>
<evidence type="ECO:0000259" key="1">
    <source>
        <dbReference type="PROSITE" id="PS50208"/>
    </source>
</evidence>
<dbReference type="Gene3D" id="3.40.50.1460">
    <property type="match status" value="1"/>
</dbReference>
<dbReference type="PANTHER" id="PTHR22576">
    <property type="entry name" value="MUCOSA ASSOCIATED LYMPHOID TISSUE LYMPHOMA TRANSLOCATION PROTEIN 1/PARACASPASE"/>
    <property type="match status" value="1"/>
</dbReference>
<dbReference type="STRING" id="85066.A0A091E638"/>